<dbReference type="Pfam" id="PF00052">
    <property type="entry name" value="Laminin_B"/>
    <property type="match status" value="1"/>
</dbReference>
<keyword evidence="2" id="KW-0677">Repeat</keyword>
<dbReference type="CDD" id="cd00055">
    <property type="entry name" value="EGF_Lam"/>
    <property type="match status" value="9"/>
</dbReference>
<dbReference type="InParanoid" id="A0A6J2YFE5"/>
<feature type="domain" description="Laminin EGF-like" evidence="10">
    <location>
        <begin position="986"/>
        <end position="1031"/>
    </location>
</feature>
<evidence type="ECO:0000256" key="1">
    <source>
        <dbReference type="ARBA" id="ARBA00022729"/>
    </source>
</evidence>
<dbReference type="PANTHER" id="PTHR10574:SF435">
    <property type="entry name" value="LAMININ SUBUNIT GAMMA-1"/>
    <property type="match status" value="1"/>
</dbReference>
<dbReference type="InterPro" id="IPR000034">
    <property type="entry name" value="Laminin_IV"/>
</dbReference>
<feature type="domain" description="Laminin N-terminal" evidence="12">
    <location>
        <begin position="46"/>
        <end position="281"/>
    </location>
</feature>
<feature type="disulfide bond" evidence="7">
    <location>
        <begin position="467"/>
        <end position="476"/>
    </location>
</feature>
<name>A0A6J2YFE5_SITOR</name>
<feature type="disulfide bond" evidence="7">
    <location>
        <begin position="910"/>
        <end position="919"/>
    </location>
</feature>
<dbReference type="GeneID" id="115886713"/>
<keyword evidence="3 7" id="KW-1015">Disulfide bond</keyword>
<evidence type="ECO:0000256" key="6">
    <source>
        <dbReference type="ARBA" id="ARBA00065619"/>
    </source>
</evidence>
<dbReference type="InterPro" id="IPR000742">
    <property type="entry name" value="EGF"/>
</dbReference>
<feature type="disulfide bond" evidence="7">
    <location>
        <begin position="959"/>
        <end position="968"/>
    </location>
</feature>
<feature type="domain" description="Laminin IV type A" evidence="11">
    <location>
        <begin position="523"/>
        <end position="692"/>
    </location>
</feature>
<dbReference type="OrthoDB" id="430826at2759"/>
<dbReference type="PROSITE" id="PS51117">
    <property type="entry name" value="LAMININ_NTER"/>
    <property type="match status" value="1"/>
</dbReference>
<keyword evidence="1 9" id="KW-0732">Signal</keyword>
<dbReference type="InterPro" id="IPR050440">
    <property type="entry name" value="Laminin/Netrin_ECM"/>
</dbReference>
<evidence type="ECO:0000256" key="3">
    <source>
        <dbReference type="ARBA" id="ARBA00023157"/>
    </source>
</evidence>
<dbReference type="PROSITE" id="PS51115">
    <property type="entry name" value="LAMININ_IVA"/>
    <property type="match status" value="1"/>
</dbReference>
<accession>A0A6J2YFE5</accession>
<dbReference type="GO" id="GO:0009887">
    <property type="term" value="P:animal organ morphogenesis"/>
    <property type="evidence" value="ECO:0007669"/>
    <property type="project" value="TreeGrafter"/>
</dbReference>
<feature type="domain" description="Laminin EGF-like" evidence="10">
    <location>
        <begin position="938"/>
        <end position="985"/>
    </location>
</feature>
<feature type="chain" id="PRO_5026979951" evidence="9">
    <location>
        <begin position="23"/>
        <end position="1618"/>
    </location>
</feature>
<gene>
    <name evidence="14" type="primary">LOC115886713</name>
</gene>
<dbReference type="Proteomes" id="UP000504635">
    <property type="component" value="Unplaced"/>
</dbReference>
<evidence type="ECO:0000259" key="11">
    <source>
        <dbReference type="PROSITE" id="PS51115"/>
    </source>
</evidence>
<feature type="coiled-coil region" evidence="8">
    <location>
        <begin position="1561"/>
        <end position="1602"/>
    </location>
</feature>
<keyword evidence="13" id="KW-1185">Reference proteome</keyword>
<evidence type="ECO:0000256" key="9">
    <source>
        <dbReference type="SAM" id="SignalP"/>
    </source>
</evidence>
<protein>
    <submittedName>
        <fullName evidence="14">Laminin subunit gamma-1-like isoform X1</fullName>
    </submittedName>
</protein>
<keyword evidence="4" id="KW-0325">Glycoprotein</keyword>
<dbReference type="FunFam" id="2.10.25.10:FF:000105">
    <property type="entry name" value="laminin subunit gamma-1"/>
    <property type="match status" value="1"/>
</dbReference>
<dbReference type="PROSITE" id="PS01248">
    <property type="entry name" value="EGF_LAM_1"/>
    <property type="match status" value="4"/>
</dbReference>
<dbReference type="Pfam" id="PF00053">
    <property type="entry name" value="EGF_laminin"/>
    <property type="match status" value="11"/>
</dbReference>
<dbReference type="PROSITE" id="PS50027">
    <property type="entry name" value="EGF_LAM_2"/>
    <property type="match status" value="7"/>
</dbReference>
<feature type="disulfide bond" evidence="7">
    <location>
        <begin position="745"/>
        <end position="754"/>
    </location>
</feature>
<dbReference type="PANTHER" id="PTHR10574">
    <property type="entry name" value="NETRIN/LAMININ-RELATED"/>
    <property type="match status" value="1"/>
</dbReference>
<evidence type="ECO:0000313" key="13">
    <source>
        <dbReference type="Proteomes" id="UP000504635"/>
    </source>
</evidence>
<dbReference type="KEGG" id="soy:115886713"/>
<feature type="disulfide bond" evidence="7">
    <location>
        <begin position="854"/>
        <end position="863"/>
    </location>
</feature>
<evidence type="ECO:0000256" key="4">
    <source>
        <dbReference type="ARBA" id="ARBA00023180"/>
    </source>
</evidence>
<dbReference type="PRINTS" id="PR00011">
    <property type="entry name" value="EGFLAMININ"/>
</dbReference>
<comment type="subunit">
    <text evidence="6">Laminin is a complex glycoprotein, consisting of three different polypeptide chains (alpha, beta, gamma), which are bound to each other by disulfide bonds into a cross-shaped molecule comprising one long and three short arms with globules at each end.</text>
</comment>
<feature type="domain" description="Laminin EGF-like" evidence="10">
    <location>
        <begin position="885"/>
        <end position="937"/>
    </location>
</feature>
<feature type="coiled-coil region" evidence="8">
    <location>
        <begin position="1422"/>
        <end position="1505"/>
    </location>
</feature>
<dbReference type="InterPro" id="IPR008211">
    <property type="entry name" value="Laminin_N"/>
</dbReference>
<dbReference type="GO" id="GO:0009888">
    <property type="term" value="P:tissue development"/>
    <property type="evidence" value="ECO:0007669"/>
    <property type="project" value="TreeGrafter"/>
</dbReference>
<feature type="coiled-coil region" evidence="8">
    <location>
        <begin position="1289"/>
        <end position="1365"/>
    </location>
</feature>
<feature type="disulfide bond" evidence="7">
    <location>
        <begin position="417"/>
        <end position="426"/>
    </location>
</feature>
<comment type="caution">
    <text evidence="7">Lacks conserved residue(s) required for the propagation of feature annotation.</text>
</comment>
<dbReference type="FunFam" id="2.10.25.10:FF:000051">
    <property type="entry name" value="Laminin subunit alpha 4"/>
    <property type="match status" value="1"/>
</dbReference>
<dbReference type="FunFam" id="2.10.25.10:FF:000166">
    <property type="entry name" value="laminin subunit gamma-1"/>
    <property type="match status" value="1"/>
</dbReference>
<dbReference type="FunFam" id="2.10.25.10:FF:000193">
    <property type="entry name" value="Laminin subunit gamma 1"/>
    <property type="match status" value="1"/>
</dbReference>
<dbReference type="SMART" id="SM00181">
    <property type="entry name" value="EGF"/>
    <property type="match status" value="5"/>
</dbReference>
<feature type="domain" description="Laminin EGF-like" evidence="10">
    <location>
        <begin position="444"/>
        <end position="496"/>
    </location>
</feature>
<feature type="coiled-coil region" evidence="8">
    <location>
        <begin position="1138"/>
        <end position="1215"/>
    </location>
</feature>
<keyword evidence="5 7" id="KW-0424">Laminin EGF-like domain</keyword>
<feature type="disulfide bond" evidence="7">
    <location>
        <begin position="397"/>
        <end position="409"/>
    </location>
</feature>
<feature type="disulfide bond" evidence="7">
    <location>
        <begin position="940"/>
        <end position="957"/>
    </location>
</feature>
<dbReference type="RefSeq" id="XP_030761844.1">
    <property type="nucleotide sequence ID" value="XM_030905984.1"/>
</dbReference>
<evidence type="ECO:0000256" key="8">
    <source>
        <dbReference type="SAM" id="Coils"/>
    </source>
</evidence>
<reference evidence="14" key="1">
    <citation type="submission" date="2025-08" db="UniProtKB">
        <authorList>
            <consortium name="RefSeq"/>
        </authorList>
    </citation>
    <scope>IDENTIFICATION</scope>
    <source>
        <tissue evidence="14">Gonads</tissue>
    </source>
</reference>
<proteinExistence type="predicted"/>
<evidence type="ECO:0000259" key="12">
    <source>
        <dbReference type="PROSITE" id="PS51117"/>
    </source>
</evidence>
<feature type="disulfide bond" evidence="7">
    <location>
        <begin position="938"/>
        <end position="950"/>
    </location>
</feature>
<dbReference type="FunCoup" id="A0A6J2YFE5">
    <property type="interactions" value="114"/>
</dbReference>
<dbReference type="Gene3D" id="2.60.120.260">
    <property type="entry name" value="Galactose-binding domain-like"/>
    <property type="match status" value="1"/>
</dbReference>
<evidence type="ECO:0000256" key="7">
    <source>
        <dbReference type="PROSITE-ProRule" id="PRU00460"/>
    </source>
</evidence>
<feature type="disulfide bond" evidence="7">
    <location>
        <begin position="1006"/>
        <end position="1015"/>
    </location>
</feature>
<feature type="domain" description="Laminin EGF-like" evidence="10">
    <location>
        <begin position="727"/>
        <end position="775"/>
    </location>
</feature>
<dbReference type="SMART" id="SM00136">
    <property type="entry name" value="LamNT"/>
    <property type="match status" value="1"/>
</dbReference>
<evidence type="ECO:0000256" key="5">
    <source>
        <dbReference type="ARBA" id="ARBA00023292"/>
    </source>
</evidence>
<organism evidence="13 14">
    <name type="scientific">Sitophilus oryzae</name>
    <name type="common">Rice weevil</name>
    <name type="synonym">Curculio oryzae</name>
    <dbReference type="NCBI Taxonomy" id="7048"/>
    <lineage>
        <taxon>Eukaryota</taxon>
        <taxon>Metazoa</taxon>
        <taxon>Ecdysozoa</taxon>
        <taxon>Arthropoda</taxon>
        <taxon>Hexapoda</taxon>
        <taxon>Insecta</taxon>
        <taxon>Pterygota</taxon>
        <taxon>Neoptera</taxon>
        <taxon>Endopterygota</taxon>
        <taxon>Coleoptera</taxon>
        <taxon>Polyphaga</taxon>
        <taxon>Cucujiformia</taxon>
        <taxon>Curculionidae</taxon>
        <taxon>Dryophthorinae</taxon>
        <taxon>Sitophilus</taxon>
    </lineage>
</organism>
<feature type="signal peptide" evidence="9">
    <location>
        <begin position="1"/>
        <end position="22"/>
    </location>
</feature>
<dbReference type="Gene3D" id="2.10.25.10">
    <property type="entry name" value="Laminin"/>
    <property type="match status" value="10"/>
</dbReference>
<dbReference type="FunFam" id="2.60.120.260:FF:000018">
    <property type="entry name" value="Laminin subunit gamma 1"/>
    <property type="match status" value="1"/>
</dbReference>
<dbReference type="FunFam" id="2.10.25.10:FF:000758">
    <property type="entry name" value="Laminin subunit gamma 1"/>
    <property type="match status" value="1"/>
</dbReference>
<evidence type="ECO:0000256" key="2">
    <source>
        <dbReference type="ARBA" id="ARBA00022737"/>
    </source>
</evidence>
<dbReference type="FunFam" id="2.10.25.10:FF:000067">
    <property type="entry name" value="Laminin subunit gamma 1"/>
    <property type="match status" value="2"/>
</dbReference>
<feature type="domain" description="Laminin EGF-like" evidence="10">
    <location>
        <begin position="830"/>
        <end position="884"/>
    </location>
</feature>
<evidence type="ECO:0000259" key="10">
    <source>
        <dbReference type="PROSITE" id="PS50027"/>
    </source>
</evidence>
<dbReference type="GO" id="GO:0048731">
    <property type="term" value="P:system development"/>
    <property type="evidence" value="ECO:0007669"/>
    <property type="project" value="UniProtKB-ARBA"/>
</dbReference>
<dbReference type="Pfam" id="PF00055">
    <property type="entry name" value="Laminin_N"/>
    <property type="match status" value="1"/>
</dbReference>
<dbReference type="SMART" id="SM00180">
    <property type="entry name" value="EGF_Lam"/>
    <property type="match status" value="10"/>
</dbReference>
<dbReference type="InterPro" id="IPR002049">
    <property type="entry name" value="LE_dom"/>
</dbReference>
<sequence>MKCLKCVSEFIVFSITLTLVLCQHEYDHTPVVGVKKESRCYDDFNRPQRCIPEFENAAFNVEMDATNTCGAAGDLEYCVQTGVTGIRKSCEVCRPGQHHARFLTDFHNVDSPTWWQSETMLEQIQWPNQVNLTLNFGKAFDITYVRLWFMSPRPESFYLSKKSYEGGPWVPYQYYSATCRDTYGLPDSTHTKRGEETRALCTSEYSDISPLHGGNVAFGTLEGRPSAYNFDTSPELQEWVTATEIMITLDRINTFGDEVFGDQQVLRSYFYAIADVSVGARCKCNGHATECVASTGTNGTRSRVCRCEHNTAGPDCGECLPFYNDAPWARATANNAHECKQCNCNGYSNRCMFDQKLYDESGHGGHCLDCADNRDGPNCERCRPNYYMREDGYCTACDCHKIGSLFQQCNSQGKCQCKPGVTGDKCDRCADNHYDFSKSGCKSCDCNPSGSAYNTPRCDPSTGYCFCKDNVEGKQCQDCKPGFFNLHYDNEFGCTPCFCYGHSSQCKSAPGYFEYLLESTFAKSSEKWKAEDPYGRNVPLKYEGISQSIGVQAKEEEAIYFVAPQRFLGDQRASYNQLLDFSLRVGDSRPIPTATDIILEGGNSSITNTIFAQDNRIPSMETQNYKFRLHEHPDYGWQPRMSSRSFISLLTNLTAIKIKGTFAPRGVGFLDDVKLETASRGIAGKQALWIELCDCPTGYVGQFCESCAPGYRHSPAHGGPFTNCIPCDCNNHASICDSETGRCICQHNTTGENCEFCRRGYYGNALAGTSEDCLPCGCPEGGACIQLGDDEIMCVECPTGYSGPRCDICSDGFFGDPTGRFGPPTPCQLCECSENIDLNAIGNCNTTTGECLRCIHNTGGSRCEICLPGYYGNALVLPKGDCKKCQCFPPGTHDLLGEPICDQSTGSCQCKAHVVGVNCDQCENGYFNILSFDGCQNCNCDPVGAYNQSCNLHTGQCFCRPGVTGLRCDHCEARMYGFSLEGCKHCECDIIGSKDLQCDASGQCPCLDNVEGRKCDRCKENKYNRKMGCIDCPDCYNLVQTAHRNHTNKLQRLQEILYEIEHQPTVISDEEFPDELEKMENEIDEFHDNVKNGTGTNSVFQEIMNMREREKDVARTLEEIYENVFTTSEKTKKTQMNLDHAEDFLLEVEDRLNEVEETFEAQARKSLQEAWERSKVVGQHSEKMTNVAQEARSLADLLDEEAESITAKAKDAKNKSIEAYEKVKHVHAIQQNVSTETRKLQADVQSAETKLNRTKDWTENVNEESYEVKNAALALLNDVNNLIVPEIDTEQLKHRSSELKNEAHRLENKTRELFDGTQRLRSSIADKNEWSAELIENAVEQQEEIEDLRNDLELSQSQADKAIDLWNDILERAESNFKLLRDFDSETNRSKESAEEALKTISDIEEIIFETEGKTFDAQNALLDAQSNADRALEKANQADELAENASIKAENIKTEAEDLFKNTSRLSEEAGLMYDRVLHSEGELKNLLDKARSNDSLLNEAKEKVGRAGKYANSAQIRVSELLSDVEGIISELQNTPEIDDEELNRLEEEINLTEYHLIQAKLDERLAELQKEHKSQNDLIESYKDQIRTLRHEVSNIEHIVSSLPDGCYKRVELEP</sequence>
<evidence type="ECO:0000313" key="14">
    <source>
        <dbReference type="RefSeq" id="XP_030761844.1"/>
    </source>
</evidence>
<keyword evidence="8" id="KW-0175">Coiled coil</keyword>
<dbReference type="SUPFAM" id="SSF57196">
    <property type="entry name" value="EGF/Laminin"/>
    <property type="match status" value="9"/>
</dbReference>
<feature type="domain" description="Laminin EGF-like" evidence="10">
    <location>
        <begin position="397"/>
        <end position="443"/>
    </location>
</feature>
<dbReference type="SMART" id="SM00281">
    <property type="entry name" value="LamB"/>
    <property type="match status" value="1"/>
</dbReference>
<feature type="disulfide bond" evidence="7">
    <location>
        <begin position="986"/>
        <end position="998"/>
    </location>
</feature>